<dbReference type="InterPro" id="IPR003593">
    <property type="entry name" value="AAA+_ATPase"/>
</dbReference>
<dbReference type="InterPro" id="IPR017871">
    <property type="entry name" value="ABC_transporter-like_CS"/>
</dbReference>
<feature type="transmembrane region" description="Helical" evidence="9">
    <location>
        <begin position="301"/>
        <end position="319"/>
    </location>
</feature>
<evidence type="ECO:0000256" key="9">
    <source>
        <dbReference type="SAM" id="Phobius"/>
    </source>
</evidence>
<proteinExistence type="predicted"/>
<name>A0A368UBQ4_9STRE</name>
<dbReference type="PROSITE" id="PS50929">
    <property type="entry name" value="ABC_TM1F"/>
    <property type="match status" value="1"/>
</dbReference>
<evidence type="ECO:0000259" key="11">
    <source>
        <dbReference type="PROSITE" id="PS50929"/>
    </source>
</evidence>
<sequence>MLKILKRLTAKEVTMLIFAVLFVCLNVYLELKIPDYMSDITTLLSTKGTKAKDIFTWSFDVPGMRMVLTALGSFAASVVVGFLAARVAASFSTRLRDDIFHSVLDFSDAEIKKFSIPSLLTRTTNDITQIQLVFTMGIQVVTKGPIMAIWAITNIADKNHEWLLVLIVAVAVMLLMILFLLIMVMPKQRMIQTLTDKLNSITRESLTGIRVVRAYNAEDYQGAKFAKANNNVTNLNLFIGRSMAMMSPVMTAISSGMTLAIYWLGAHLIEDITIPTDPSKMASAMQDKVNLFSDMVVYSSYAMQVVMGFMMMIAVFFILPRAVVAAGRINEVLDTKTSIDYPETTQAQPTEKGSVEFDNVSFRYSKNSEAVLEHVSFKATAGDTIAFIGSTGSGKSTLVNLIPRFYDATEGTIKVDGIDVRQYDHDTLHKIVGYIPQKAVLFSGDIASNMDMGESNSSPLDDDKMWEALDLAQGKTFVEMKEGKLKAPVAQGGQNFSGGQKQRLAIARALARKPEILIFDDSFSALDYKTDRILRSQLKERTADMTKLIVAQRISTIMDADQILVLDEGKVVGQGTHEELLANNDVYREIAYSQLSKEELENGK</sequence>
<gene>
    <name evidence="12" type="ORF">CAC02_08935</name>
</gene>
<evidence type="ECO:0000256" key="5">
    <source>
        <dbReference type="ARBA" id="ARBA00022741"/>
    </source>
</evidence>
<dbReference type="InterPro" id="IPR027417">
    <property type="entry name" value="P-loop_NTPase"/>
</dbReference>
<dbReference type="Proteomes" id="UP000253215">
    <property type="component" value="Unassembled WGS sequence"/>
</dbReference>
<dbReference type="PROSITE" id="PS50893">
    <property type="entry name" value="ABC_TRANSPORTER_2"/>
    <property type="match status" value="1"/>
</dbReference>
<evidence type="ECO:0000256" key="7">
    <source>
        <dbReference type="ARBA" id="ARBA00022989"/>
    </source>
</evidence>
<dbReference type="PROSITE" id="PS00211">
    <property type="entry name" value="ABC_TRANSPORTER_1"/>
    <property type="match status" value="1"/>
</dbReference>
<keyword evidence="2" id="KW-0813">Transport</keyword>
<dbReference type="GO" id="GO:0016887">
    <property type="term" value="F:ATP hydrolysis activity"/>
    <property type="evidence" value="ECO:0007669"/>
    <property type="project" value="InterPro"/>
</dbReference>
<evidence type="ECO:0000256" key="6">
    <source>
        <dbReference type="ARBA" id="ARBA00022840"/>
    </source>
</evidence>
<dbReference type="FunFam" id="3.40.50.300:FF:000854">
    <property type="entry name" value="Multidrug ABC transporter ATP-binding protein"/>
    <property type="match status" value="1"/>
</dbReference>
<keyword evidence="5" id="KW-0547">Nucleotide-binding</keyword>
<organism evidence="12 13">
    <name type="scientific">Streptococcus gallolyticus</name>
    <dbReference type="NCBI Taxonomy" id="315405"/>
    <lineage>
        <taxon>Bacteria</taxon>
        <taxon>Bacillati</taxon>
        <taxon>Bacillota</taxon>
        <taxon>Bacilli</taxon>
        <taxon>Lactobacillales</taxon>
        <taxon>Streptococcaceae</taxon>
        <taxon>Streptococcus</taxon>
    </lineage>
</organism>
<comment type="subcellular location">
    <subcellularLocation>
        <location evidence="1">Cell membrane</location>
        <topology evidence="1">Multi-pass membrane protein</topology>
    </subcellularLocation>
</comment>
<dbReference type="PANTHER" id="PTHR43394">
    <property type="entry name" value="ATP-DEPENDENT PERMEASE MDL1, MITOCHONDRIAL"/>
    <property type="match status" value="1"/>
</dbReference>
<evidence type="ECO:0000256" key="4">
    <source>
        <dbReference type="ARBA" id="ARBA00022692"/>
    </source>
</evidence>
<dbReference type="Pfam" id="PF00664">
    <property type="entry name" value="ABC_membrane"/>
    <property type="match status" value="1"/>
</dbReference>
<dbReference type="AlphaFoldDB" id="A0A368UBQ4"/>
<dbReference type="Gene3D" id="1.20.1560.10">
    <property type="entry name" value="ABC transporter type 1, transmembrane domain"/>
    <property type="match status" value="1"/>
</dbReference>
<dbReference type="InterPro" id="IPR039421">
    <property type="entry name" value="Type_1_exporter"/>
</dbReference>
<comment type="caution">
    <text evidence="12">The sequence shown here is derived from an EMBL/GenBank/DDBJ whole genome shotgun (WGS) entry which is preliminary data.</text>
</comment>
<dbReference type="InterPro" id="IPR011527">
    <property type="entry name" value="ABC1_TM_dom"/>
</dbReference>
<evidence type="ECO:0000256" key="3">
    <source>
        <dbReference type="ARBA" id="ARBA00022475"/>
    </source>
</evidence>
<evidence type="ECO:0000313" key="12">
    <source>
        <dbReference type="EMBL" id="RCW16366.1"/>
    </source>
</evidence>
<feature type="transmembrane region" description="Helical" evidence="9">
    <location>
        <begin position="132"/>
        <end position="156"/>
    </location>
</feature>
<evidence type="ECO:0000313" key="13">
    <source>
        <dbReference type="Proteomes" id="UP000253215"/>
    </source>
</evidence>
<keyword evidence="3" id="KW-1003">Cell membrane</keyword>
<dbReference type="Gene3D" id="3.40.50.300">
    <property type="entry name" value="P-loop containing nucleotide triphosphate hydrolases"/>
    <property type="match status" value="1"/>
</dbReference>
<evidence type="ECO:0000256" key="1">
    <source>
        <dbReference type="ARBA" id="ARBA00004651"/>
    </source>
</evidence>
<dbReference type="SMART" id="SM00382">
    <property type="entry name" value="AAA"/>
    <property type="match status" value="1"/>
</dbReference>
<feature type="transmembrane region" description="Helical" evidence="9">
    <location>
        <begin position="249"/>
        <end position="269"/>
    </location>
</feature>
<dbReference type="SUPFAM" id="SSF90123">
    <property type="entry name" value="ABC transporter transmembrane region"/>
    <property type="match status" value="1"/>
</dbReference>
<dbReference type="EMBL" id="NETH01000050">
    <property type="protein sequence ID" value="RCW16366.1"/>
    <property type="molecule type" value="Genomic_DNA"/>
</dbReference>
<keyword evidence="8 9" id="KW-0472">Membrane</keyword>
<dbReference type="InterPro" id="IPR036640">
    <property type="entry name" value="ABC1_TM_sf"/>
</dbReference>
<feature type="transmembrane region" description="Helical" evidence="9">
    <location>
        <begin position="66"/>
        <end position="89"/>
    </location>
</feature>
<dbReference type="GO" id="GO:0005886">
    <property type="term" value="C:plasma membrane"/>
    <property type="evidence" value="ECO:0007669"/>
    <property type="project" value="UniProtKB-SubCell"/>
</dbReference>
<keyword evidence="7 9" id="KW-1133">Transmembrane helix</keyword>
<reference evidence="12 13" key="1">
    <citation type="journal article" date="2018" name="Sci. Rep.">
        <title>Network-guided genomic and metagenomic analysis of the faecal microbiota of the critically endangered kakapo.</title>
        <authorList>
            <person name="Waite D.W."/>
            <person name="Dsouza M."/>
            <person name="Sekiguchi Y."/>
            <person name="Hugenholtz P."/>
            <person name="Taylor M.W."/>
        </authorList>
    </citation>
    <scope>NUCLEOTIDE SEQUENCE [LARGE SCALE GENOMIC DNA]</scope>
    <source>
        <strain evidence="12 13">BI02</strain>
    </source>
</reference>
<keyword evidence="6 12" id="KW-0067">ATP-binding</keyword>
<feature type="domain" description="ABC transporter" evidence="10">
    <location>
        <begin position="355"/>
        <end position="593"/>
    </location>
</feature>
<evidence type="ECO:0000259" key="10">
    <source>
        <dbReference type="PROSITE" id="PS50893"/>
    </source>
</evidence>
<dbReference type="CDD" id="cd18548">
    <property type="entry name" value="ABC_6TM_Tm287_like"/>
    <property type="match status" value="1"/>
</dbReference>
<dbReference type="Pfam" id="PF00005">
    <property type="entry name" value="ABC_tran"/>
    <property type="match status" value="1"/>
</dbReference>
<feature type="transmembrane region" description="Helical" evidence="9">
    <location>
        <begin position="162"/>
        <end position="184"/>
    </location>
</feature>
<accession>A0A368UBQ4</accession>
<dbReference type="GO" id="GO:0090374">
    <property type="term" value="P:oligopeptide export from mitochondrion"/>
    <property type="evidence" value="ECO:0007669"/>
    <property type="project" value="TreeGrafter"/>
</dbReference>
<feature type="domain" description="ABC transmembrane type-1" evidence="11">
    <location>
        <begin position="17"/>
        <end position="321"/>
    </location>
</feature>
<dbReference type="SUPFAM" id="SSF52540">
    <property type="entry name" value="P-loop containing nucleoside triphosphate hydrolases"/>
    <property type="match status" value="1"/>
</dbReference>
<feature type="transmembrane region" description="Helical" evidence="9">
    <location>
        <begin position="12"/>
        <end position="29"/>
    </location>
</feature>
<evidence type="ECO:0000256" key="2">
    <source>
        <dbReference type="ARBA" id="ARBA00022448"/>
    </source>
</evidence>
<dbReference type="GO" id="GO:0005524">
    <property type="term" value="F:ATP binding"/>
    <property type="evidence" value="ECO:0007669"/>
    <property type="project" value="UniProtKB-KW"/>
</dbReference>
<dbReference type="GO" id="GO:0015421">
    <property type="term" value="F:ABC-type oligopeptide transporter activity"/>
    <property type="evidence" value="ECO:0007669"/>
    <property type="project" value="TreeGrafter"/>
</dbReference>
<dbReference type="InterPro" id="IPR003439">
    <property type="entry name" value="ABC_transporter-like_ATP-bd"/>
</dbReference>
<protein>
    <submittedName>
        <fullName evidence="12">Multidrug ABC transporter ATP-binding protein</fullName>
    </submittedName>
</protein>
<keyword evidence="4 9" id="KW-0812">Transmembrane</keyword>
<dbReference type="PANTHER" id="PTHR43394:SF1">
    <property type="entry name" value="ATP-BINDING CASSETTE SUB-FAMILY B MEMBER 10, MITOCHONDRIAL"/>
    <property type="match status" value="1"/>
</dbReference>
<evidence type="ECO:0000256" key="8">
    <source>
        <dbReference type="ARBA" id="ARBA00023136"/>
    </source>
</evidence>